<protein>
    <recommendedName>
        <fullName evidence="3">F-box domain-containing protein</fullName>
    </recommendedName>
</protein>
<evidence type="ECO:0008006" key="3">
    <source>
        <dbReference type="Google" id="ProtNLM"/>
    </source>
</evidence>
<sequence length="336" mass="37835">MTEACAAFEELLDEERRVGRMTGPFKIIIHSLSLATHIHRLKYLHVDFIRGNIRMRTPLSKPVFDAFEYAPLLRSFSLNGVFNVVQQMNLPWSQLTAYTGHDWTRTYLELFKLAPDMEAATLQCADDSEDVPLPSPYSSHKRLRVLHVHEDDDSVVVLEGGVVRFLSHVELPALESLTMEYTHPDIRVPTCLCGSTAGGLKSLTIDTSFCILAEGQADLLGLLKTTPLLSRLSISCQCMRERNDNEGIFLGLNANMNPSLLPCLTSLDIWFINADPYLDPSFVEMVQSRRYPATARVALETLRLSSPFAIISDDNEANVRWKDMYDAGLVTYGYEE</sequence>
<organism evidence="1 2">
    <name type="scientific">Armillaria solidipes</name>
    <dbReference type="NCBI Taxonomy" id="1076256"/>
    <lineage>
        <taxon>Eukaryota</taxon>
        <taxon>Fungi</taxon>
        <taxon>Dikarya</taxon>
        <taxon>Basidiomycota</taxon>
        <taxon>Agaricomycotina</taxon>
        <taxon>Agaricomycetes</taxon>
        <taxon>Agaricomycetidae</taxon>
        <taxon>Agaricales</taxon>
        <taxon>Marasmiineae</taxon>
        <taxon>Physalacriaceae</taxon>
        <taxon>Armillaria</taxon>
    </lineage>
</organism>
<reference evidence="2" key="1">
    <citation type="journal article" date="2017" name="Nat. Ecol. Evol.">
        <title>Genome expansion and lineage-specific genetic innovations in the forest pathogenic fungi Armillaria.</title>
        <authorList>
            <person name="Sipos G."/>
            <person name="Prasanna A.N."/>
            <person name="Walter M.C."/>
            <person name="O'Connor E."/>
            <person name="Balint B."/>
            <person name="Krizsan K."/>
            <person name="Kiss B."/>
            <person name="Hess J."/>
            <person name="Varga T."/>
            <person name="Slot J."/>
            <person name="Riley R."/>
            <person name="Boka B."/>
            <person name="Rigling D."/>
            <person name="Barry K."/>
            <person name="Lee J."/>
            <person name="Mihaltcheva S."/>
            <person name="LaButti K."/>
            <person name="Lipzen A."/>
            <person name="Waldron R."/>
            <person name="Moloney N.M."/>
            <person name="Sperisen C."/>
            <person name="Kredics L."/>
            <person name="Vagvoelgyi C."/>
            <person name="Patrignani A."/>
            <person name="Fitzpatrick D."/>
            <person name="Nagy I."/>
            <person name="Doyle S."/>
            <person name="Anderson J.B."/>
            <person name="Grigoriev I.V."/>
            <person name="Gueldener U."/>
            <person name="Muensterkoetter M."/>
            <person name="Nagy L.G."/>
        </authorList>
    </citation>
    <scope>NUCLEOTIDE SEQUENCE [LARGE SCALE GENOMIC DNA]</scope>
    <source>
        <strain evidence="2">28-4</strain>
    </source>
</reference>
<evidence type="ECO:0000313" key="2">
    <source>
        <dbReference type="Proteomes" id="UP000218334"/>
    </source>
</evidence>
<accession>A0A2H3BQ90</accession>
<dbReference type="Proteomes" id="UP000218334">
    <property type="component" value="Unassembled WGS sequence"/>
</dbReference>
<gene>
    <name evidence="1" type="ORF">ARMSODRAFT_1022372</name>
</gene>
<name>A0A2H3BQ90_9AGAR</name>
<dbReference type="STRING" id="1076256.A0A2H3BQ90"/>
<dbReference type="AlphaFoldDB" id="A0A2H3BQ90"/>
<proteinExistence type="predicted"/>
<keyword evidence="2" id="KW-1185">Reference proteome</keyword>
<evidence type="ECO:0000313" key="1">
    <source>
        <dbReference type="EMBL" id="PBK65246.1"/>
    </source>
</evidence>
<dbReference type="EMBL" id="KZ293446">
    <property type="protein sequence ID" value="PBK65246.1"/>
    <property type="molecule type" value="Genomic_DNA"/>
</dbReference>